<dbReference type="SUPFAM" id="SSF103481">
    <property type="entry name" value="Multidrug resistance efflux transporter EmrE"/>
    <property type="match status" value="1"/>
</dbReference>
<evidence type="ECO:0000256" key="3">
    <source>
        <dbReference type="ARBA" id="ARBA00022989"/>
    </source>
</evidence>
<feature type="transmembrane region" description="Helical" evidence="6">
    <location>
        <begin position="187"/>
        <end position="204"/>
    </location>
</feature>
<keyword evidence="2 6" id="KW-0812">Transmembrane</keyword>
<feature type="transmembrane region" description="Helical" evidence="6">
    <location>
        <begin position="216"/>
        <end position="237"/>
    </location>
</feature>
<comment type="subcellular location">
    <subcellularLocation>
        <location evidence="1">Endoplasmic reticulum membrane</location>
        <topology evidence="1">Multi-pass membrane protein</topology>
    </subcellularLocation>
</comment>
<dbReference type="Proteomes" id="UP000030678">
    <property type="component" value="Unassembled WGS sequence"/>
</dbReference>
<dbReference type="PANTHER" id="PTHR10231">
    <property type="entry name" value="NUCLEOTIDE-SUGAR TRANSMEMBRANE TRANSPORTER"/>
    <property type="match status" value="1"/>
</dbReference>
<dbReference type="AlphaFoldDB" id="V9DIF2"/>
<dbReference type="VEuPathDB" id="FungiDB:G647_03213"/>
<protein>
    <recommendedName>
        <fullName evidence="9">UDP-galactose transporter</fullName>
    </recommendedName>
</protein>
<proteinExistence type="predicted"/>
<feature type="transmembrane region" description="Helical" evidence="6">
    <location>
        <begin position="314"/>
        <end position="334"/>
    </location>
</feature>
<feature type="transmembrane region" description="Helical" evidence="6">
    <location>
        <begin position="340"/>
        <end position="357"/>
    </location>
</feature>
<dbReference type="OrthoDB" id="408493at2759"/>
<dbReference type="GeneID" id="19981706"/>
<reference evidence="7 8" key="1">
    <citation type="submission" date="2013-03" db="EMBL/GenBank/DDBJ databases">
        <title>The Genome Sequence of Cladophialophora carrionii CBS 160.54.</title>
        <authorList>
            <consortium name="The Broad Institute Genomics Platform"/>
            <person name="Cuomo C."/>
            <person name="de Hoog S."/>
            <person name="Gorbushina A."/>
            <person name="Walker B."/>
            <person name="Young S.K."/>
            <person name="Zeng Q."/>
            <person name="Gargeya S."/>
            <person name="Fitzgerald M."/>
            <person name="Haas B."/>
            <person name="Abouelleil A."/>
            <person name="Allen A.W."/>
            <person name="Alvarado L."/>
            <person name="Arachchi H.M."/>
            <person name="Berlin A.M."/>
            <person name="Chapman S.B."/>
            <person name="Gainer-Dewar J."/>
            <person name="Goldberg J."/>
            <person name="Griggs A."/>
            <person name="Gujja S."/>
            <person name="Hansen M."/>
            <person name="Howarth C."/>
            <person name="Imamovic A."/>
            <person name="Ireland A."/>
            <person name="Larimer J."/>
            <person name="McCowan C."/>
            <person name="Murphy C."/>
            <person name="Pearson M."/>
            <person name="Poon T.W."/>
            <person name="Priest M."/>
            <person name="Roberts A."/>
            <person name="Saif S."/>
            <person name="Shea T."/>
            <person name="Sisk P."/>
            <person name="Sykes S."/>
            <person name="Wortman J."/>
            <person name="Nusbaum C."/>
            <person name="Birren B."/>
        </authorList>
    </citation>
    <scope>NUCLEOTIDE SEQUENCE [LARGE SCALE GENOMIC DNA]</scope>
    <source>
        <strain evidence="7 8">CBS 160.54</strain>
    </source>
</reference>
<accession>V9DIF2</accession>
<gene>
    <name evidence="7" type="ORF">G647_03213</name>
</gene>
<name>V9DIF2_9EURO</name>
<dbReference type="Pfam" id="PF04142">
    <property type="entry name" value="Nuc_sug_transp"/>
    <property type="match status" value="1"/>
</dbReference>
<keyword evidence="3 6" id="KW-1133">Transmembrane helix</keyword>
<dbReference type="HOGENOM" id="CLU_024645_3_0_1"/>
<feature type="transmembrane region" description="Helical" evidence="6">
    <location>
        <begin position="283"/>
        <end position="307"/>
    </location>
</feature>
<dbReference type="RefSeq" id="XP_008725781.1">
    <property type="nucleotide sequence ID" value="XM_008727559.1"/>
</dbReference>
<evidence type="ECO:0000313" key="7">
    <source>
        <dbReference type="EMBL" id="ETI26436.1"/>
    </source>
</evidence>
<dbReference type="InterPro" id="IPR037185">
    <property type="entry name" value="EmrE-like"/>
</dbReference>
<dbReference type="GO" id="GO:0000139">
    <property type="term" value="C:Golgi membrane"/>
    <property type="evidence" value="ECO:0007669"/>
    <property type="project" value="InterPro"/>
</dbReference>
<evidence type="ECO:0000256" key="5">
    <source>
        <dbReference type="SAM" id="MobiDB-lite"/>
    </source>
</evidence>
<dbReference type="InterPro" id="IPR007271">
    <property type="entry name" value="Nuc_sug_transpt"/>
</dbReference>
<dbReference type="GO" id="GO:0015165">
    <property type="term" value="F:pyrimidine nucleotide-sugar transmembrane transporter activity"/>
    <property type="evidence" value="ECO:0007669"/>
    <property type="project" value="InterPro"/>
</dbReference>
<evidence type="ECO:0000256" key="1">
    <source>
        <dbReference type="ARBA" id="ARBA00004477"/>
    </source>
</evidence>
<keyword evidence="4 6" id="KW-0472">Membrane</keyword>
<feature type="region of interest" description="Disordered" evidence="5">
    <location>
        <begin position="391"/>
        <end position="450"/>
    </location>
</feature>
<dbReference type="EMBL" id="KB822703">
    <property type="protein sequence ID" value="ETI26436.1"/>
    <property type="molecule type" value="Genomic_DNA"/>
</dbReference>
<feature type="transmembrane region" description="Helical" evidence="6">
    <location>
        <begin position="249"/>
        <end position="271"/>
    </location>
</feature>
<evidence type="ECO:0000256" key="6">
    <source>
        <dbReference type="SAM" id="Phobius"/>
    </source>
</evidence>
<evidence type="ECO:0000256" key="2">
    <source>
        <dbReference type="ARBA" id="ARBA00022692"/>
    </source>
</evidence>
<dbReference type="NCBIfam" id="TIGR00803">
    <property type="entry name" value="nst"/>
    <property type="match status" value="1"/>
</dbReference>
<evidence type="ECO:0000256" key="4">
    <source>
        <dbReference type="ARBA" id="ARBA00023136"/>
    </source>
</evidence>
<evidence type="ECO:0000313" key="8">
    <source>
        <dbReference type="Proteomes" id="UP000030678"/>
    </source>
</evidence>
<sequence length="450" mass="48965">MASKGMCIGGLKPGSMELTEAYTDALSTIYGVPTKYASLLTLVVQNSSLVLLMRYSRILPGPRYLSSTAVVLSEVLKCLICLSVHINEQRHQYRYSQLPSLSDESNPSASQPGYSLKHLWSDIFSVKSGFFKLLVPAVLYTLQNNLQFVAATNLDAATFQVTYQCKILTTALFAVLMLGQTLSAKKWLSLVILTAGVSCVQIPCGTTKTTAQQGNYMVGILAVAVACVCSGFAGVYFEKVLKNGQSSSIWVRNIQLSVGCLGIALFGTFVWDGQAIRERGFFQGYSPVVFATVCVQAAGGLIVAMVIKYADNILKGFATSLSIILSTVASVFIFNFVPTVSFLFGSILVFLATYLYSMPDSPKPVESTRIDMAEKNPILVIDDYDGEEGLGLKNIPKPFRDESDPESGDEMSRDSISVYEPDDGTYSRNFSPSLIGTPRTDKQPELDYVS</sequence>
<evidence type="ECO:0008006" key="9">
    <source>
        <dbReference type="Google" id="ProtNLM"/>
    </source>
</evidence>
<feature type="compositionally biased region" description="Basic and acidic residues" evidence="5">
    <location>
        <begin position="439"/>
        <end position="450"/>
    </location>
</feature>
<organism evidence="7 8">
    <name type="scientific">Cladophialophora carrionii CBS 160.54</name>
    <dbReference type="NCBI Taxonomy" id="1279043"/>
    <lineage>
        <taxon>Eukaryota</taxon>
        <taxon>Fungi</taxon>
        <taxon>Dikarya</taxon>
        <taxon>Ascomycota</taxon>
        <taxon>Pezizomycotina</taxon>
        <taxon>Eurotiomycetes</taxon>
        <taxon>Chaetothyriomycetidae</taxon>
        <taxon>Chaetothyriales</taxon>
        <taxon>Herpotrichiellaceae</taxon>
        <taxon>Cladophialophora</taxon>
    </lineage>
</organism>